<dbReference type="GO" id="GO:0008961">
    <property type="term" value="F:phosphatidylglycerol-prolipoprotein diacylglyceryl transferase activity"/>
    <property type="evidence" value="ECO:0007669"/>
    <property type="project" value="UniProtKB-UniRule"/>
</dbReference>
<feature type="transmembrane region" description="Helical" evidence="7">
    <location>
        <begin position="38"/>
        <end position="56"/>
    </location>
</feature>
<keyword evidence="9" id="KW-1185">Reference proteome</keyword>
<keyword evidence="3 7" id="KW-0808">Transferase</keyword>
<dbReference type="STRING" id="373903.Hore_09840"/>
<feature type="transmembrane region" description="Helical" evidence="7">
    <location>
        <begin position="111"/>
        <end position="128"/>
    </location>
</feature>
<comment type="pathway">
    <text evidence="7">Protein modification; lipoprotein biosynthesis (diacylglyceryl transfer).</text>
</comment>
<dbReference type="KEGG" id="hor:Hore_09840"/>
<comment type="similarity">
    <text evidence="1 7">Belongs to the Lgt family.</text>
</comment>
<dbReference type="PROSITE" id="PS01311">
    <property type="entry name" value="LGT"/>
    <property type="match status" value="1"/>
</dbReference>
<dbReference type="HOGENOM" id="CLU_013386_1_2_9"/>
<name>B8CWS1_HALOH</name>
<gene>
    <name evidence="7" type="primary">lgt</name>
    <name evidence="8" type="ordered locus">Hore_09840</name>
</gene>
<evidence type="ECO:0000256" key="6">
    <source>
        <dbReference type="ARBA" id="ARBA00023136"/>
    </source>
</evidence>
<dbReference type="NCBIfam" id="TIGR00544">
    <property type="entry name" value="lgt"/>
    <property type="match status" value="1"/>
</dbReference>
<dbReference type="GO" id="GO:0042158">
    <property type="term" value="P:lipoprotein biosynthetic process"/>
    <property type="evidence" value="ECO:0007669"/>
    <property type="project" value="UniProtKB-UniRule"/>
</dbReference>
<dbReference type="UniPathway" id="UPA00664"/>
<keyword evidence="7" id="KW-0997">Cell inner membrane</keyword>
<keyword evidence="8" id="KW-0449">Lipoprotein</keyword>
<evidence type="ECO:0000256" key="2">
    <source>
        <dbReference type="ARBA" id="ARBA00022475"/>
    </source>
</evidence>
<evidence type="ECO:0000256" key="3">
    <source>
        <dbReference type="ARBA" id="ARBA00022679"/>
    </source>
</evidence>
<accession>B8CWS1</accession>
<dbReference type="Pfam" id="PF01790">
    <property type="entry name" value="LGT"/>
    <property type="match status" value="1"/>
</dbReference>
<protein>
    <recommendedName>
        <fullName evidence="7">Phosphatidylglycerol--prolipoprotein diacylglyceryl transferase</fullName>
        <ecNumber evidence="7">2.5.1.145</ecNumber>
    </recommendedName>
</protein>
<dbReference type="AlphaFoldDB" id="B8CWS1"/>
<keyword evidence="2 7" id="KW-1003">Cell membrane</keyword>
<comment type="catalytic activity">
    <reaction evidence="7">
        <text>L-cysteinyl-[prolipoprotein] + a 1,2-diacyl-sn-glycero-3-phospho-(1'-sn-glycerol) = an S-1,2-diacyl-sn-glyceryl-L-cysteinyl-[prolipoprotein] + sn-glycerol 1-phosphate + H(+)</text>
        <dbReference type="Rhea" id="RHEA:56712"/>
        <dbReference type="Rhea" id="RHEA-COMP:14679"/>
        <dbReference type="Rhea" id="RHEA-COMP:14680"/>
        <dbReference type="ChEBI" id="CHEBI:15378"/>
        <dbReference type="ChEBI" id="CHEBI:29950"/>
        <dbReference type="ChEBI" id="CHEBI:57685"/>
        <dbReference type="ChEBI" id="CHEBI:64716"/>
        <dbReference type="ChEBI" id="CHEBI:140658"/>
        <dbReference type="EC" id="2.5.1.145"/>
    </reaction>
</comment>
<evidence type="ECO:0000313" key="9">
    <source>
        <dbReference type="Proteomes" id="UP000000719"/>
    </source>
</evidence>
<keyword evidence="6 7" id="KW-0472">Membrane</keyword>
<dbReference type="InterPro" id="IPR001640">
    <property type="entry name" value="Lgt"/>
</dbReference>
<dbReference type="RefSeq" id="WP_012635926.1">
    <property type="nucleotide sequence ID" value="NC_011899.1"/>
</dbReference>
<dbReference type="OrthoDB" id="871140at2"/>
<dbReference type="PANTHER" id="PTHR30589">
    <property type="entry name" value="PROLIPOPROTEIN DIACYLGLYCERYL TRANSFERASE"/>
    <property type="match status" value="1"/>
</dbReference>
<keyword evidence="5 7" id="KW-1133">Transmembrane helix</keyword>
<dbReference type="PANTHER" id="PTHR30589:SF0">
    <property type="entry name" value="PHOSPHATIDYLGLYCEROL--PROLIPOPROTEIN DIACYLGLYCERYL TRANSFERASE"/>
    <property type="match status" value="1"/>
</dbReference>
<dbReference type="eggNOG" id="COG0682">
    <property type="taxonomic scope" value="Bacteria"/>
</dbReference>
<evidence type="ECO:0000256" key="4">
    <source>
        <dbReference type="ARBA" id="ARBA00022692"/>
    </source>
</evidence>
<evidence type="ECO:0000256" key="7">
    <source>
        <dbReference type="HAMAP-Rule" id="MF_01147"/>
    </source>
</evidence>
<dbReference type="GO" id="GO:0005886">
    <property type="term" value="C:plasma membrane"/>
    <property type="evidence" value="ECO:0007669"/>
    <property type="project" value="UniProtKB-SubCell"/>
</dbReference>
<evidence type="ECO:0000256" key="1">
    <source>
        <dbReference type="ARBA" id="ARBA00007150"/>
    </source>
</evidence>
<evidence type="ECO:0000313" key="8">
    <source>
        <dbReference type="EMBL" id="ACL69740.1"/>
    </source>
</evidence>
<feature type="transmembrane region" description="Helical" evidence="7">
    <location>
        <begin position="68"/>
        <end position="91"/>
    </location>
</feature>
<feature type="binding site" evidence="7">
    <location>
        <position position="154"/>
    </location>
    <ligand>
        <name>a 1,2-diacyl-sn-glycero-3-phospho-(1'-sn-glycerol)</name>
        <dbReference type="ChEBI" id="CHEBI:64716"/>
    </ligand>
</feature>
<dbReference type="HAMAP" id="MF_01147">
    <property type="entry name" value="Lgt"/>
    <property type="match status" value="1"/>
</dbReference>
<evidence type="ECO:0000256" key="5">
    <source>
        <dbReference type="ARBA" id="ARBA00022989"/>
    </source>
</evidence>
<reference evidence="8 9" key="1">
    <citation type="journal article" date="2009" name="PLoS ONE">
        <title>Genome analysis of the anaerobic thermohalophilic bacterium Halothermothrix orenii.</title>
        <authorList>
            <person name="Mavromatis K."/>
            <person name="Ivanova N."/>
            <person name="Anderson I."/>
            <person name="Lykidis A."/>
            <person name="Hooper S.D."/>
            <person name="Sun H."/>
            <person name="Kunin V."/>
            <person name="Lapidus A."/>
            <person name="Hugenholtz P."/>
            <person name="Patel B."/>
            <person name="Kyrpides N.C."/>
        </authorList>
    </citation>
    <scope>NUCLEOTIDE SEQUENCE [LARGE SCALE GENOMIC DNA]</scope>
    <source>
        <strain evidence="9">H 168 / OCM 544 / DSM 9562</strain>
    </source>
</reference>
<feature type="transmembrane region" description="Helical" evidence="7">
    <location>
        <begin position="190"/>
        <end position="212"/>
    </location>
</feature>
<organism evidence="8 9">
    <name type="scientific">Halothermothrix orenii (strain H 168 / OCM 544 / DSM 9562)</name>
    <dbReference type="NCBI Taxonomy" id="373903"/>
    <lineage>
        <taxon>Bacteria</taxon>
        <taxon>Bacillati</taxon>
        <taxon>Bacillota</taxon>
        <taxon>Clostridia</taxon>
        <taxon>Halanaerobiales</taxon>
        <taxon>Halothermotrichaceae</taxon>
        <taxon>Halothermothrix</taxon>
    </lineage>
</organism>
<keyword evidence="8" id="KW-0328">Glycosyltransferase</keyword>
<dbReference type="EMBL" id="CP001098">
    <property type="protein sequence ID" value="ACL69740.1"/>
    <property type="molecule type" value="Genomic_DNA"/>
</dbReference>
<proteinExistence type="inferred from homology"/>
<feature type="transmembrane region" description="Helical" evidence="7">
    <location>
        <begin position="251"/>
        <end position="270"/>
    </location>
</feature>
<comment type="function">
    <text evidence="7">Catalyzes the transfer of the diacylglyceryl group from phosphatidylglycerol to the sulfhydryl group of the N-terminal cysteine of a prolipoprotein, the first step in the formation of mature lipoproteins.</text>
</comment>
<keyword evidence="4 7" id="KW-0812">Transmembrane</keyword>
<sequence>MVFLFFYDYHFINKEVIRGVNFIIDPVAFQIGGLAVKWYGIIIGFATILGLGLVLREAKYYHKIKPEFFLDFFIYGVPVAIVCARLYYVIFNWKYYSKNPVMILALRQGGIAIHGAIFGGLFVLIYLCRKRRVNFWESVDILAPAVILGQAIGRWGNFINQEAHGGVISQEFISHFPEFIQRQMYINGRYYHPTFLYESLWDVFVFIVLIILRRKNYVKHGDIFATYLIGYSTGRFFIEGMRTDSLMFGPFRVAQLVSIGLIIIGLFLIYKRHRSTVRLGTCKI</sequence>
<dbReference type="Proteomes" id="UP000000719">
    <property type="component" value="Chromosome"/>
</dbReference>
<dbReference type="EC" id="2.5.1.145" evidence="7"/>
<comment type="subcellular location">
    <subcellularLocation>
        <location evidence="7">Cell inner membrane</location>
        <topology evidence="7">Multi-pass membrane protein</topology>
    </subcellularLocation>
</comment>